<evidence type="ECO:0000313" key="2">
    <source>
        <dbReference type="Proteomes" id="UP000499080"/>
    </source>
</evidence>
<dbReference type="AlphaFoldDB" id="A0A4Y2FAW2"/>
<keyword evidence="2" id="KW-1185">Reference proteome</keyword>
<sequence length="181" mass="20091">MGAQSPSGSKRLLACRECHLAEFRQTPGTFKPSGRQAKASFMYFSKEKVLEHPHKGSEEVAEWGNNSPQPGHLPCLEHRQFSLRLRCRSEAHEGDFGTNNILLNRGQMAMTSAGQGFTVQVYSPHQWEGVCLNGFNVPHTGVHVLSCLCWNRDSNMLLSNAEAKTLPLAHSVPEMLSHGEH</sequence>
<evidence type="ECO:0000313" key="1">
    <source>
        <dbReference type="EMBL" id="GBM36734.1"/>
    </source>
</evidence>
<name>A0A4Y2FAW2_ARAVE</name>
<gene>
    <name evidence="1" type="ORF">AVEN_171849_1</name>
</gene>
<dbReference type="Proteomes" id="UP000499080">
    <property type="component" value="Unassembled WGS sequence"/>
</dbReference>
<proteinExistence type="predicted"/>
<organism evidence="1 2">
    <name type="scientific">Araneus ventricosus</name>
    <name type="common">Orbweaver spider</name>
    <name type="synonym">Epeira ventricosa</name>
    <dbReference type="NCBI Taxonomy" id="182803"/>
    <lineage>
        <taxon>Eukaryota</taxon>
        <taxon>Metazoa</taxon>
        <taxon>Ecdysozoa</taxon>
        <taxon>Arthropoda</taxon>
        <taxon>Chelicerata</taxon>
        <taxon>Arachnida</taxon>
        <taxon>Araneae</taxon>
        <taxon>Araneomorphae</taxon>
        <taxon>Entelegynae</taxon>
        <taxon>Araneoidea</taxon>
        <taxon>Araneidae</taxon>
        <taxon>Araneus</taxon>
    </lineage>
</organism>
<accession>A0A4Y2FAW2</accession>
<reference evidence="1 2" key="1">
    <citation type="journal article" date="2019" name="Sci. Rep.">
        <title>Orb-weaving spider Araneus ventricosus genome elucidates the spidroin gene catalogue.</title>
        <authorList>
            <person name="Kono N."/>
            <person name="Nakamura H."/>
            <person name="Ohtoshi R."/>
            <person name="Moran D.A.P."/>
            <person name="Shinohara A."/>
            <person name="Yoshida Y."/>
            <person name="Fujiwara M."/>
            <person name="Mori M."/>
            <person name="Tomita M."/>
            <person name="Arakawa K."/>
        </authorList>
    </citation>
    <scope>NUCLEOTIDE SEQUENCE [LARGE SCALE GENOMIC DNA]</scope>
</reference>
<dbReference type="EMBL" id="BGPR01000818">
    <property type="protein sequence ID" value="GBM36734.1"/>
    <property type="molecule type" value="Genomic_DNA"/>
</dbReference>
<protein>
    <submittedName>
        <fullName evidence="1">Uncharacterized protein</fullName>
    </submittedName>
</protein>
<comment type="caution">
    <text evidence="1">The sequence shown here is derived from an EMBL/GenBank/DDBJ whole genome shotgun (WGS) entry which is preliminary data.</text>
</comment>